<dbReference type="GO" id="GO:0070189">
    <property type="term" value="P:kynurenine metabolic process"/>
    <property type="evidence" value="ECO:0007669"/>
    <property type="project" value="TreeGrafter"/>
</dbReference>
<evidence type="ECO:0000256" key="4">
    <source>
        <dbReference type="ARBA" id="ARBA00023002"/>
    </source>
</evidence>
<dbReference type="EMBL" id="BFAA01013989">
    <property type="protein sequence ID" value="GCB76593.1"/>
    <property type="molecule type" value="Genomic_DNA"/>
</dbReference>
<keyword evidence="2" id="KW-0285">Flavoprotein</keyword>
<evidence type="ECO:0000256" key="3">
    <source>
        <dbReference type="ARBA" id="ARBA00022827"/>
    </source>
</evidence>
<evidence type="ECO:0000313" key="6">
    <source>
        <dbReference type="EMBL" id="GCB76593.1"/>
    </source>
</evidence>
<keyword evidence="5" id="KW-0472">Membrane</keyword>
<accession>A0A401PU43</accession>
<dbReference type="GO" id="GO:0005741">
    <property type="term" value="C:mitochondrial outer membrane"/>
    <property type="evidence" value="ECO:0007669"/>
    <property type="project" value="TreeGrafter"/>
</dbReference>
<feature type="non-terminal residue" evidence="6">
    <location>
        <position position="1"/>
    </location>
</feature>
<evidence type="ECO:0000256" key="1">
    <source>
        <dbReference type="ARBA" id="ARBA00001974"/>
    </source>
</evidence>
<dbReference type="AlphaFoldDB" id="A0A401PU43"/>
<organism evidence="6 7">
    <name type="scientific">Scyliorhinus torazame</name>
    <name type="common">Cloudy catshark</name>
    <name type="synonym">Catulus torazame</name>
    <dbReference type="NCBI Taxonomy" id="75743"/>
    <lineage>
        <taxon>Eukaryota</taxon>
        <taxon>Metazoa</taxon>
        <taxon>Chordata</taxon>
        <taxon>Craniata</taxon>
        <taxon>Vertebrata</taxon>
        <taxon>Chondrichthyes</taxon>
        <taxon>Elasmobranchii</taxon>
        <taxon>Galeomorphii</taxon>
        <taxon>Galeoidea</taxon>
        <taxon>Carcharhiniformes</taxon>
        <taxon>Scyliorhinidae</taxon>
        <taxon>Scyliorhinus</taxon>
    </lineage>
</organism>
<evidence type="ECO:0000256" key="5">
    <source>
        <dbReference type="SAM" id="Phobius"/>
    </source>
</evidence>
<dbReference type="STRING" id="75743.A0A401PU43"/>
<comment type="caution">
    <text evidence="6">The sequence shown here is derived from an EMBL/GenBank/DDBJ whole genome shotgun (WGS) entry which is preliminary data.</text>
</comment>
<dbReference type="Proteomes" id="UP000288216">
    <property type="component" value="Unassembled WGS sequence"/>
</dbReference>
<keyword evidence="5" id="KW-1133">Transmembrane helix</keyword>
<gene>
    <name evidence="6" type="ORF">scyTo_0019164</name>
</gene>
<dbReference type="OMA" id="THIPYHE"/>
<dbReference type="OrthoDB" id="10053569at2759"/>
<dbReference type="GO" id="GO:0004502">
    <property type="term" value="F:kynurenine 3-monooxygenase activity"/>
    <property type="evidence" value="ECO:0007669"/>
    <property type="project" value="TreeGrafter"/>
</dbReference>
<keyword evidence="3" id="KW-0274">FAD</keyword>
<evidence type="ECO:0000256" key="2">
    <source>
        <dbReference type="ARBA" id="ARBA00022630"/>
    </source>
</evidence>
<dbReference type="PANTHER" id="PTHR46028">
    <property type="entry name" value="KYNURENINE 3-MONOOXYGENASE"/>
    <property type="match status" value="1"/>
</dbReference>
<keyword evidence="4" id="KW-0560">Oxidoreductase</keyword>
<dbReference type="PANTHER" id="PTHR46028:SF2">
    <property type="entry name" value="KYNURENINE 3-MONOOXYGENASE"/>
    <property type="match status" value="1"/>
</dbReference>
<keyword evidence="7" id="KW-1185">Reference proteome</keyword>
<evidence type="ECO:0000313" key="7">
    <source>
        <dbReference type="Proteomes" id="UP000288216"/>
    </source>
</evidence>
<sequence>VVEFMCLGSAIKEVLMRQHVNTKWFVFRKYVDNILHFCLPRTVVPMYTMVAFTRIRYHEVIKRSKQQRMIINTLLFVVGMSATITGAAFFFKHFPKDLTMQLQNWNFSLM</sequence>
<feature type="transmembrane region" description="Helical" evidence="5">
    <location>
        <begin position="69"/>
        <end position="91"/>
    </location>
</feature>
<protein>
    <submittedName>
        <fullName evidence="6">Uncharacterized protein</fullName>
    </submittedName>
</protein>
<proteinExistence type="predicted"/>
<name>A0A401PU43_SCYTO</name>
<comment type="cofactor">
    <cofactor evidence="1">
        <name>FAD</name>
        <dbReference type="ChEBI" id="CHEBI:57692"/>
    </cofactor>
</comment>
<keyword evidence="5" id="KW-0812">Transmembrane</keyword>
<reference evidence="6 7" key="1">
    <citation type="journal article" date="2018" name="Nat. Ecol. Evol.">
        <title>Shark genomes provide insights into elasmobranch evolution and the origin of vertebrates.</title>
        <authorList>
            <person name="Hara Y"/>
            <person name="Yamaguchi K"/>
            <person name="Onimaru K"/>
            <person name="Kadota M"/>
            <person name="Koyanagi M"/>
            <person name="Keeley SD"/>
            <person name="Tatsumi K"/>
            <person name="Tanaka K"/>
            <person name="Motone F"/>
            <person name="Kageyama Y"/>
            <person name="Nozu R"/>
            <person name="Adachi N"/>
            <person name="Nishimura O"/>
            <person name="Nakagawa R"/>
            <person name="Tanegashima C"/>
            <person name="Kiyatake I"/>
            <person name="Matsumoto R"/>
            <person name="Murakumo K"/>
            <person name="Nishida K"/>
            <person name="Terakita A"/>
            <person name="Kuratani S"/>
            <person name="Sato K"/>
            <person name="Hyodo S Kuraku.S."/>
        </authorList>
    </citation>
    <scope>NUCLEOTIDE SEQUENCE [LARGE SCALE GENOMIC DNA]</scope>
</reference>